<evidence type="ECO:0000256" key="2">
    <source>
        <dbReference type="ARBA" id="ARBA00022801"/>
    </source>
</evidence>
<gene>
    <name evidence="6" type="ORF">EFA69_19655</name>
</gene>
<evidence type="ECO:0000313" key="7">
    <source>
        <dbReference type="Proteomes" id="UP000271010"/>
    </source>
</evidence>
<evidence type="ECO:0000313" key="6">
    <source>
        <dbReference type="EMBL" id="RNI28279.1"/>
    </source>
</evidence>
<dbReference type="InterPro" id="IPR000743">
    <property type="entry name" value="Glyco_hydro_28"/>
</dbReference>
<dbReference type="GO" id="GO:0004650">
    <property type="term" value="F:polygalacturonase activity"/>
    <property type="evidence" value="ECO:0007669"/>
    <property type="project" value="InterPro"/>
</dbReference>
<evidence type="ECO:0000256" key="1">
    <source>
        <dbReference type="ARBA" id="ARBA00008834"/>
    </source>
</evidence>
<protein>
    <submittedName>
        <fullName evidence="6">Glycoside hydrolase family 28 protein</fullName>
    </submittedName>
</protein>
<reference evidence="6 7" key="1">
    <citation type="submission" date="2018-11" db="EMBL/GenBank/DDBJ databases">
        <title>Rufibacter latericius sp. nov., isolated from water in Baiyang Lake.</title>
        <authorList>
            <person name="Yang Y."/>
        </authorList>
    </citation>
    <scope>NUCLEOTIDE SEQUENCE [LARGE SCALE GENOMIC DNA]</scope>
    <source>
        <strain evidence="6 7">MCC P1</strain>
    </source>
</reference>
<name>A0A3M9MS10_9BACT</name>
<dbReference type="PANTHER" id="PTHR31339">
    <property type="entry name" value="PECTIN LYASE-RELATED"/>
    <property type="match status" value="1"/>
</dbReference>
<dbReference type="SUPFAM" id="SSF51126">
    <property type="entry name" value="Pectin lyase-like"/>
    <property type="match status" value="2"/>
</dbReference>
<feature type="domain" description="Rhamnogalacturonase A/B/Epimerase-like pectate lyase" evidence="5">
    <location>
        <begin position="79"/>
        <end position="138"/>
    </location>
</feature>
<dbReference type="InterPro" id="IPR024535">
    <property type="entry name" value="RHGA/B-epi-like_pectate_lyase"/>
</dbReference>
<comment type="caution">
    <text evidence="6">The sequence shown here is derived from an EMBL/GenBank/DDBJ whole genome shotgun (WGS) entry which is preliminary data.</text>
</comment>
<dbReference type="InterPro" id="IPR006626">
    <property type="entry name" value="PbH1"/>
</dbReference>
<dbReference type="GO" id="GO:0005975">
    <property type="term" value="P:carbohydrate metabolic process"/>
    <property type="evidence" value="ECO:0007669"/>
    <property type="project" value="InterPro"/>
</dbReference>
<dbReference type="PANTHER" id="PTHR31339:SF9">
    <property type="entry name" value="PLASMIN AND FIBRONECTIN-BINDING PROTEIN A"/>
    <property type="match status" value="1"/>
</dbReference>
<dbReference type="Pfam" id="PF12708">
    <property type="entry name" value="Pect-lyase_RHGA_epim"/>
    <property type="match status" value="1"/>
</dbReference>
<accession>A0A3M9MS10</accession>
<keyword evidence="2 4" id="KW-0378">Hydrolase</keyword>
<dbReference type="AlphaFoldDB" id="A0A3M9MS10"/>
<dbReference type="Pfam" id="PF00295">
    <property type="entry name" value="Glyco_hydro_28"/>
    <property type="match status" value="1"/>
</dbReference>
<dbReference type="InterPro" id="IPR012334">
    <property type="entry name" value="Pectin_lyas_fold"/>
</dbReference>
<dbReference type="SMART" id="SM00710">
    <property type="entry name" value="PbH1"/>
    <property type="match status" value="7"/>
</dbReference>
<keyword evidence="3 4" id="KW-0326">Glycosidase</keyword>
<comment type="similarity">
    <text evidence="1 4">Belongs to the glycosyl hydrolase 28 family.</text>
</comment>
<dbReference type="InterPro" id="IPR011050">
    <property type="entry name" value="Pectin_lyase_fold/virulence"/>
</dbReference>
<dbReference type="InterPro" id="IPR051801">
    <property type="entry name" value="GH28_Enzymes"/>
</dbReference>
<dbReference type="OrthoDB" id="9795222at2"/>
<evidence type="ECO:0000256" key="4">
    <source>
        <dbReference type="RuleBase" id="RU361169"/>
    </source>
</evidence>
<proteinExistence type="inferred from homology"/>
<sequence>MNMKNLLTSRLAVAVAVAGVFQISCQRQPAHVMTAAAPAPTATATSGNGQGITSIDEVYKGVEFNMPRVQETSFPNYRVSITQYGAVADGITKNTQAFEQAINDVSAKGGGTVVIPRGLWLTGPIVLKSNINLHAEAGAMVIFSRDFNDYPVVETSFEGLNTFRCQSPISGRNLENIAITGSGTFDGNGDAWRPVKKSKMTAAQWKELTKTGVLNAKGDMWYPTENALKGDTQGSNFNVPDLKTRAEFEAVKDYLRPVLLSLINCKRVLLDGPTFQNSPAWNLHPLMCQDIILRNLNVRNPWYSQNGDGLDLESCKNALVYNNTFDVGDDAICFKSGKDKDGRERGVPTENVIVKNNVVYHGHGGFVVGSEMSSGVRNVHVSDCTFMGTDIGLRFKSTRGRGGVVENIWISNIDMINIPTQAISFNLFYGGNSPVLEEDQKASDEARVEKLVPVTEETPSFRNIWMRNITVSGADEAVALQGLPEMNLQNVTIENAYLKARKGISAVDASGITLKNVKVLAEKGPALTIYNSKNVNVQGLTYKDTQEPVVKVLGPLTQNVKLANKDFKNTQTQISKGKDLGKTAVSVQ</sequence>
<evidence type="ECO:0000256" key="3">
    <source>
        <dbReference type="ARBA" id="ARBA00023295"/>
    </source>
</evidence>
<keyword evidence="7" id="KW-1185">Reference proteome</keyword>
<dbReference type="Gene3D" id="2.160.20.10">
    <property type="entry name" value="Single-stranded right-handed beta-helix, Pectin lyase-like"/>
    <property type="match status" value="1"/>
</dbReference>
<evidence type="ECO:0000259" key="5">
    <source>
        <dbReference type="Pfam" id="PF12708"/>
    </source>
</evidence>
<dbReference type="Proteomes" id="UP000271010">
    <property type="component" value="Unassembled WGS sequence"/>
</dbReference>
<dbReference type="PROSITE" id="PS00502">
    <property type="entry name" value="POLYGALACTURONASE"/>
    <property type="match status" value="1"/>
</dbReference>
<dbReference type="EMBL" id="RJJE01000017">
    <property type="protein sequence ID" value="RNI28279.1"/>
    <property type="molecule type" value="Genomic_DNA"/>
</dbReference>
<organism evidence="6 7">
    <name type="scientific">Rufibacter immobilis</name>
    <dbReference type="NCBI Taxonomy" id="1348778"/>
    <lineage>
        <taxon>Bacteria</taxon>
        <taxon>Pseudomonadati</taxon>
        <taxon>Bacteroidota</taxon>
        <taxon>Cytophagia</taxon>
        <taxon>Cytophagales</taxon>
        <taxon>Hymenobacteraceae</taxon>
        <taxon>Rufibacter</taxon>
    </lineage>
</organism>